<evidence type="ECO:0000313" key="2">
    <source>
        <dbReference type="EMBL" id="OEV38955.1"/>
    </source>
</evidence>
<dbReference type="AlphaFoldDB" id="A0A1E7NE82"/>
<comment type="caution">
    <text evidence="2">The sequence shown here is derived from an EMBL/GenBank/DDBJ whole genome shotgun (WGS) entry which is preliminary data.</text>
</comment>
<gene>
    <name evidence="2" type="ORF">HS99_0017730</name>
</gene>
<protein>
    <submittedName>
        <fullName evidence="2">Uncharacterized protein</fullName>
    </submittedName>
</protein>
<evidence type="ECO:0000313" key="3">
    <source>
        <dbReference type="Proteomes" id="UP000037395"/>
    </source>
</evidence>
<proteinExistence type="predicted"/>
<accession>A0A1E7NE82</accession>
<feature type="compositionally biased region" description="Basic residues" evidence="1">
    <location>
        <begin position="370"/>
        <end position="381"/>
    </location>
</feature>
<feature type="region of interest" description="Disordered" evidence="1">
    <location>
        <begin position="441"/>
        <end position="468"/>
    </location>
</feature>
<keyword evidence="3" id="KW-1185">Reference proteome</keyword>
<feature type="compositionally biased region" description="Low complexity" evidence="1">
    <location>
        <begin position="457"/>
        <end position="468"/>
    </location>
</feature>
<evidence type="ECO:0000256" key="1">
    <source>
        <dbReference type="SAM" id="MobiDB-lite"/>
    </source>
</evidence>
<dbReference type="Proteomes" id="UP000037395">
    <property type="component" value="Unassembled WGS sequence"/>
</dbReference>
<sequence>MLGSADSDDPLVLPIEAIELDAFRRRHAEDTFWCGLLLGGCGAQLTTKLYRDRACHFAHHPDPDGSAPVCRRSARGVESADHLYLKRDLSGWLGGQGMPVVASFPHEHGVDPGSVVELALGTGGRLRAYLKGVSPDWTEPGHILLGPEVEADFVAVAPCRYVNRFKYVSEGVDRRIAVGTQTMANGTQWFGLDECRMTPDGLLTPLVDQLLAERTVLLRQAAAITVTRPVAAEVSGTARAGLRDTREGEEFTRRLAAGMRAGEIRLVQALVEKAPRLLERLAEEQGLRVRESLAEAATWLKTRRSQRSTAFAELSSVLNTGDFTLLASALRKASAYAVVELGPAETRLLARARAVRAQLASQPHREGPGRPRHQQRSRAARQRAAAEEVHQILRRLAADGSRMRPVRLRAAVTRLAAAAALAEQALEPVARREVQDWLSHSRRSAAESVPRQRSRRPVSVTGRSGSAAAESAAVMGPAAGEGLALSGPARLGDEALGLVAAAVRGALKKAARERCSTSWGRLHRQLDRALPVLHPDDRVEVLVRVEAGTAADEPLLSSLLAVGDSSSALYRRLARRLGRTFPADSGAARTHWQSEVLRLHQLFRYR</sequence>
<name>A0A1E7NE82_KITAU</name>
<feature type="region of interest" description="Disordered" evidence="1">
    <location>
        <begin position="358"/>
        <end position="384"/>
    </location>
</feature>
<organism evidence="2 3">
    <name type="scientific">Kitasatospora aureofaciens</name>
    <name type="common">Streptomyces aureofaciens</name>
    <dbReference type="NCBI Taxonomy" id="1894"/>
    <lineage>
        <taxon>Bacteria</taxon>
        <taxon>Bacillati</taxon>
        <taxon>Actinomycetota</taxon>
        <taxon>Actinomycetes</taxon>
        <taxon>Kitasatosporales</taxon>
        <taxon>Streptomycetaceae</taxon>
        <taxon>Kitasatospora</taxon>
    </lineage>
</organism>
<dbReference type="EMBL" id="JPRF03000002">
    <property type="protein sequence ID" value="OEV38955.1"/>
    <property type="molecule type" value="Genomic_DNA"/>
</dbReference>
<reference evidence="2" key="1">
    <citation type="submission" date="2016-08" db="EMBL/GenBank/DDBJ databases">
        <title>Sequencing, Assembly and Comparative Genomics of S. aureofaciens ATCC 10762.</title>
        <authorList>
            <person name="Gradnigo J.S."/>
            <person name="Johnson N."/>
            <person name="Somerville G.A."/>
        </authorList>
    </citation>
    <scope>NUCLEOTIDE SEQUENCE [LARGE SCALE GENOMIC DNA]</scope>
    <source>
        <strain evidence="2">ATCC 10762</strain>
    </source>
</reference>